<accession>A0A2D0KIG9</accession>
<organism evidence="1 2">
    <name type="scientific">Xenorhabdus ishibashii</name>
    <dbReference type="NCBI Taxonomy" id="1034471"/>
    <lineage>
        <taxon>Bacteria</taxon>
        <taxon>Pseudomonadati</taxon>
        <taxon>Pseudomonadota</taxon>
        <taxon>Gammaproteobacteria</taxon>
        <taxon>Enterobacterales</taxon>
        <taxon>Morganellaceae</taxon>
        <taxon>Xenorhabdus</taxon>
    </lineage>
</organism>
<evidence type="ECO:0000313" key="1">
    <source>
        <dbReference type="EMBL" id="PHM63224.1"/>
    </source>
</evidence>
<dbReference type="OrthoDB" id="7304993at2"/>
<reference evidence="1 2" key="1">
    <citation type="journal article" date="2017" name="Nat. Microbiol.">
        <title>Natural product diversity associated with the nematode symbionts Photorhabdus and Xenorhabdus.</title>
        <authorList>
            <person name="Tobias N.J."/>
            <person name="Wolff H."/>
            <person name="Djahanschiri B."/>
            <person name="Grundmann F."/>
            <person name="Kronenwerth M."/>
            <person name="Shi Y.M."/>
            <person name="Simonyi S."/>
            <person name="Grun P."/>
            <person name="Shapiro-Ilan D."/>
            <person name="Pidot S.J."/>
            <person name="Stinear T.P."/>
            <person name="Ebersberger I."/>
            <person name="Bode H.B."/>
        </authorList>
    </citation>
    <scope>NUCLEOTIDE SEQUENCE [LARGE SCALE GENOMIC DNA]</scope>
    <source>
        <strain evidence="1 2">DSM 22670</strain>
    </source>
</reference>
<dbReference type="InterPro" id="IPR018247">
    <property type="entry name" value="EF_Hand_1_Ca_BS"/>
</dbReference>
<dbReference type="RefSeq" id="WP_099118086.1">
    <property type="nucleotide sequence ID" value="NZ_NJAK01000001.1"/>
</dbReference>
<evidence type="ECO:0000313" key="2">
    <source>
        <dbReference type="Proteomes" id="UP000222168"/>
    </source>
</evidence>
<name>A0A2D0KIG9_9GAMM</name>
<proteinExistence type="predicted"/>
<keyword evidence="2" id="KW-1185">Reference proteome</keyword>
<protein>
    <submittedName>
        <fullName evidence="1">Uncharacterized protein</fullName>
    </submittedName>
</protein>
<dbReference type="EMBL" id="NJAK01000001">
    <property type="protein sequence ID" value="PHM63224.1"/>
    <property type="molecule type" value="Genomic_DNA"/>
</dbReference>
<sequence>MNDSDKDDEITFKELIESFLSSKHNMTNSETLLSVQKNKELQRPAKPEALYSLEKTEQYFLINYITKNAKLADGRYIFIISADDPYTIYCAKSARDANYHWHDAVDGHTSISYRKLVRFAGILSFHRGELLMWSNASGHYKPPEELRYLMLPYVRRLLPDSKFSKTKFHR</sequence>
<gene>
    <name evidence="1" type="ORF">Xish_02458</name>
</gene>
<dbReference type="PROSITE" id="PS00018">
    <property type="entry name" value="EF_HAND_1"/>
    <property type="match status" value="1"/>
</dbReference>
<dbReference type="Proteomes" id="UP000222168">
    <property type="component" value="Unassembled WGS sequence"/>
</dbReference>
<comment type="caution">
    <text evidence="1">The sequence shown here is derived from an EMBL/GenBank/DDBJ whole genome shotgun (WGS) entry which is preliminary data.</text>
</comment>
<dbReference type="AlphaFoldDB" id="A0A2D0KIG9"/>